<dbReference type="Pfam" id="PF14559">
    <property type="entry name" value="TPR_19"/>
    <property type="match status" value="1"/>
</dbReference>
<feature type="repeat" description="TPR" evidence="3">
    <location>
        <begin position="27"/>
        <end position="60"/>
    </location>
</feature>
<evidence type="ECO:0008006" key="6">
    <source>
        <dbReference type="Google" id="ProtNLM"/>
    </source>
</evidence>
<proteinExistence type="predicted"/>
<dbReference type="PROSITE" id="PS50005">
    <property type="entry name" value="TPR"/>
    <property type="match status" value="1"/>
</dbReference>
<keyword evidence="2 3" id="KW-0802">TPR repeat</keyword>
<dbReference type="PANTHER" id="PTHR44858:SF1">
    <property type="entry name" value="UDP-N-ACETYLGLUCOSAMINE--PEPTIDE N-ACETYLGLUCOSAMINYLTRANSFERASE SPINDLY-RELATED"/>
    <property type="match status" value="1"/>
</dbReference>
<evidence type="ECO:0000256" key="3">
    <source>
        <dbReference type="PROSITE-ProRule" id="PRU00339"/>
    </source>
</evidence>
<evidence type="ECO:0000313" key="4">
    <source>
        <dbReference type="EMBL" id="CAK9252038.1"/>
    </source>
</evidence>
<comment type="caution">
    <text evidence="4">The sequence shown here is derived from an EMBL/GenBank/DDBJ whole genome shotgun (WGS) entry which is preliminary data.</text>
</comment>
<evidence type="ECO:0000256" key="1">
    <source>
        <dbReference type="ARBA" id="ARBA00022737"/>
    </source>
</evidence>
<dbReference type="Gene3D" id="1.25.40.10">
    <property type="entry name" value="Tetratricopeptide repeat domain"/>
    <property type="match status" value="1"/>
</dbReference>
<evidence type="ECO:0000256" key="2">
    <source>
        <dbReference type="ARBA" id="ARBA00022803"/>
    </source>
</evidence>
<protein>
    <recommendedName>
        <fullName evidence="6">Tetratricopeptide repeat protein</fullName>
    </recommendedName>
</protein>
<gene>
    <name evidence="4" type="ORF">CSSPJE1EN1_LOCUS27416</name>
</gene>
<dbReference type="EMBL" id="CAXAQS010000542">
    <property type="protein sequence ID" value="CAK9252038.1"/>
    <property type="molecule type" value="Genomic_DNA"/>
</dbReference>
<name>A0ABP0VC71_9BRYO</name>
<evidence type="ECO:0000313" key="5">
    <source>
        <dbReference type="Proteomes" id="UP001497444"/>
    </source>
</evidence>
<dbReference type="InterPro" id="IPR011990">
    <property type="entry name" value="TPR-like_helical_dom_sf"/>
</dbReference>
<dbReference type="Proteomes" id="UP001497444">
    <property type="component" value="Unassembled WGS sequence"/>
</dbReference>
<dbReference type="InterPro" id="IPR019734">
    <property type="entry name" value="TPR_rpt"/>
</dbReference>
<keyword evidence="1" id="KW-0677">Repeat</keyword>
<keyword evidence="5" id="KW-1185">Reference proteome</keyword>
<organism evidence="4 5">
    <name type="scientific">Sphagnum jensenii</name>
    <dbReference type="NCBI Taxonomy" id="128206"/>
    <lineage>
        <taxon>Eukaryota</taxon>
        <taxon>Viridiplantae</taxon>
        <taxon>Streptophyta</taxon>
        <taxon>Embryophyta</taxon>
        <taxon>Bryophyta</taxon>
        <taxon>Sphagnophytina</taxon>
        <taxon>Sphagnopsida</taxon>
        <taxon>Sphagnales</taxon>
        <taxon>Sphagnaceae</taxon>
        <taxon>Sphagnum</taxon>
    </lineage>
</organism>
<dbReference type="SUPFAM" id="SSF48452">
    <property type="entry name" value="TPR-like"/>
    <property type="match status" value="1"/>
</dbReference>
<dbReference type="InterPro" id="IPR050498">
    <property type="entry name" value="Ycf3"/>
</dbReference>
<dbReference type="PANTHER" id="PTHR44858">
    <property type="entry name" value="TETRATRICOPEPTIDE REPEAT PROTEIN 6"/>
    <property type="match status" value="1"/>
</dbReference>
<reference evidence="4" key="1">
    <citation type="submission" date="2024-02" db="EMBL/GenBank/DDBJ databases">
        <authorList>
            <consortium name="ELIXIR-Norway"/>
            <consortium name="Elixir Norway"/>
        </authorList>
    </citation>
    <scope>NUCLEOTIDE SEQUENCE</scope>
</reference>
<sequence>MAHLMEGDSEKAVADFQNALTRHYSNAQLYLGMSAAQLQLSRFDDAVKSVNEAIRLSPNDAEAYNLRSLVYLVTDTPQIL</sequence>
<accession>A0ABP0VC71</accession>